<accession>A0A1G9DLV3</accession>
<keyword evidence="1" id="KW-0732">Signal</keyword>
<feature type="chain" id="PRO_5011472594" description="DUF2884 family protein" evidence="1">
    <location>
        <begin position="20"/>
        <end position="263"/>
    </location>
</feature>
<dbReference type="OrthoDB" id="5729670at2"/>
<keyword evidence="3" id="KW-1185">Reference proteome</keyword>
<organism evidence="2 3">
    <name type="scientific">Microbulbifer yueqingensis</name>
    <dbReference type="NCBI Taxonomy" id="658219"/>
    <lineage>
        <taxon>Bacteria</taxon>
        <taxon>Pseudomonadati</taxon>
        <taxon>Pseudomonadota</taxon>
        <taxon>Gammaproteobacteria</taxon>
        <taxon>Cellvibrionales</taxon>
        <taxon>Microbulbiferaceae</taxon>
        <taxon>Microbulbifer</taxon>
    </lineage>
</organism>
<dbReference type="Pfam" id="PF11101">
    <property type="entry name" value="DUF2884"/>
    <property type="match status" value="1"/>
</dbReference>
<evidence type="ECO:0008006" key="4">
    <source>
        <dbReference type="Google" id="ProtNLM"/>
    </source>
</evidence>
<gene>
    <name evidence="2" type="ORF">SAMN05216212_2864</name>
</gene>
<protein>
    <recommendedName>
        <fullName evidence="4">DUF2884 family protein</fullName>
    </recommendedName>
</protein>
<dbReference type="EMBL" id="FNFH01000006">
    <property type="protein sequence ID" value="SDK64851.1"/>
    <property type="molecule type" value="Genomic_DNA"/>
</dbReference>
<evidence type="ECO:0000313" key="3">
    <source>
        <dbReference type="Proteomes" id="UP000199305"/>
    </source>
</evidence>
<dbReference type="Proteomes" id="UP000199305">
    <property type="component" value="Unassembled WGS sequence"/>
</dbReference>
<reference evidence="3" key="1">
    <citation type="submission" date="2016-10" db="EMBL/GenBank/DDBJ databases">
        <authorList>
            <person name="Varghese N."/>
            <person name="Submissions S."/>
        </authorList>
    </citation>
    <scope>NUCLEOTIDE SEQUENCE [LARGE SCALE GENOMIC DNA]</scope>
    <source>
        <strain evidence="3">CGMCC 1.10658</strain>
    </source>
</reference>
<sequence length="263" mass="28964">MLKPLTFFAALTLAGQASASEVNLNISGDEQCNADLHYHVQVGPDFFQTFAEPGDEEALLIFRAPDKLLVEDQPVNVSEEQALLLQRYHRELYGASRELTMISLEAVDVALTGVSVTLAALAGQDHPDFNELQQTSAEIRARAEQRFDAEGNVFVFGEHGVGEFIEETIGEELEPRIEEIAMDSAGSIVWHAFKAVFTGGRSIERNAEKLAEQVEKDVEARAEGLEARAEKFCQDVAALDETERELHDSVPALSGYDLVTLKD</sequence>
<name>A0A1G9DLV3_9GAMM</name>
<evidence type="ECO:0000256" key="1">
    <source>
        <dbReference type="SAM" id="SignalP"/>
    </source>
</evidence>
<dbReference type="STRING" id="658219.SAMN05216212_2864"/>
<evidence type="ECO:0000313" key="2">
    <source>
        <dbReference type="EMBL" id="SDK64851.1"/>
    </source>
</evidence>
<proteinExistence type="predicted"/>
<dbReference type="RefSeq" id="WP_091515722.1">
    <property type="nucleotide sequence ID" value="NZ_FNFH01000006.1"/>
</dbReference>
<feature type="signal peptide" evidence="1">
    <location>
        <begin position="1"/>
        <end position="19"/>
    </location>
</feature>
<dbReference type="AlphaFoldDB" id="A0A1G9DLV3"/>
<dbReference type="InterPro" id="IPR021307">
    <property type="entry name" value="DUF2884"/>
</dbReference>